<gene>
    <name evidence="1" type="ORF">LEP1GSC199_3223</name>
</gene>
<dbReference type="STRING" id="1218591.LEP1GSC199_3223"/>
<organism evidence="1 2">
    <name type="scientific">Leptospira vanthielii serovar Holland str. Waz Holland = ATCC 700522</name>
    <dbReference type="NCBI Taxonomy" id="1218591"/>
    <lineage>
        <taxon>Bacteria</taxon>
        <taxon>Pseudomonadati</taxon>
        <taxon>Spirochaetota</taxon>
        <taxon>Spirochaetia</taxon>
        <taxon>Leptospirales</taxon>
        <taxon>Leptospiraceae</taxon>
        <taxon>Leptospira</taxon>
    </lineage>
</organism>
<name>N1WEC5_9LEPT</name>
<dbReference type="Proteomes" id="UP000012227">
    <property type="component" value="Unassembled WGS sequence"/>
</dbReference>
<evidence type="ECO:0000313" key="1">
    <source>
        <dbReference type="EMBL" id="EMY71745.1"/>
    </source>
</evidence>
<sequence length="55" mass="6595">MRIKQGSNICRFLYFFEKDATYIITSGFIKKDQKTDRDQLAKAKLLMNQYKENNK</sequence>
<dbReference type="AlphaFoldDB" id="N1WEC5"/>
<protein>
    <submittedName>
        <fullName evidence="1">Toxin-antitoxin system, toxin component, RelE domain protein</fullName>
    </submittedName>
</protein>
<accession>N1WEC5</accession>
<dbReference type="InterPro" id="IPR009241">
    <property type="entry name" value="HigB-like"/>
</dbReference>
<proteinExistence type="predicted"/>
<dbReference type="Pfam" id="PF05973">
    <property type="entry name" value="Gp49"/>
    <property type="match status" value="1"/>
</dbReference>
<evidence type="ECO:0000313" key="2">
    <source>
        <dbReference type="Proteomes" id="UP000012227"/>
    </source>
</evidence>
<reference evidence="1 2" key="1">
    <citation type="submission" date="2013-03" db="EMBL/GenBank/DDBJ databases">
        <authorList>
            <person name="Harkins D.M."/>
            <person name="Durkin A.S."/>
            <person name="Brinkac L.M."/>
            <person name="Haft D.H."/>
            <person name="Selengut J.D."/>
            <person name="Sanka R."/>
            <person name="DePew J."/>
            <person name="Purushe J."/>
            <person name="Galloway R.L."/>
            <person name="Vinetz J.M."/>
            <person name="Sutton G.G."/>
            <person name="Nierman W.C."/>
            <person name="Fouts D.E."/>
        </authorList>
    </citation>
    <scope>NUCLEOTIDE SEQUENCE [LARGE SCALE GENOMIC DNA]</scope>
    <source>
        <strain evidence="1 2">Waz Holland</strain>
    </source>
</reference>
<dbReference type="EMBL" id="AOGY02000007">
    <property type="protein sequence ID" value="EMY71745.1"/>
    <property type="molecule type" value="Genomic_DNA"/>
</dbReference>
<comment type="caution">
    <text evidence="1">The sequence shown here is derived from an EMBL/GenBank/DDBJ whole genome shotgun (WGS) entry which is preliminary data.</text>
</comment>